<dbReference type="Proteomes" id="UP000030106">
    <property type="component" value="Unassembled WGS sequence"/>
</dbReference>
<dbReference type="STRING" id="1245745.A0A0A2V9X1"/>
<protein>
    <recommendedName>
        <fullName evidence="4">MADS-box domain-containing protein</fullName>
    </recommendedName>
</protein>
<feature type="region of interest" description="Disordered" evidence="1">
    <location>
        <begin position="80"/>
        <end position="110"/>
    </location>
</feature>
<dbReference type="AlphaFoldDB" id="A0A0A2V9X1"/>
<feature type="compositionally biased region" description="Low complexity" evidence="1">
    <location>
        <begin position="89"/>
        <end position="110"/>
    </location>
</feature>
<gene>
    <name evidence="2" type="ORF">BBAD15_g11887</name>
</gene>
<evidence type="ECO:0008006" key="4">
    <source>
        <dbReference type="Google" id="ProtNLM"/>
    </source>
</evidence>
<proteinExistence type="predicted"/>
<evidence type="ECO:0000313" key="2">
    <source>
        <dbReference type="EMBL" id="KGQ02890.1"/>
    </source>
</evidence>
<organism evidence="2 3">
    <name type="scientific">Beauveria bassiana D1-5</name>
    <dbReference type="NCBI Taxonomy" id="1245745"/>
    <lineage>
        <taxon>Eukaryota</taxon>
        <taxon>Fungi</taxon>
        <taxon>Dikarya</taxon>
        <taxon>Ascomycota</taxon>
        <taxon>Pezizomycotina</taxon>
        <taxon>Sordariomycetes</taxon>
        <taxon>Hypocreomycetidae</taxon>
        <taxon>Hypocreales</taxon>
        <taxon>Cordycipitaceae</taxon>
        <taxon>Beauveria</taxon>
    </lineage>
</organism>
<accession>A0A0A2V9X1</accession>
<dbReference type="HOGENOM" id="CLU_1396657_0_0_1"/>
<evidence type="ECO:0000313" key="3">
    <source>
        <dbReference type="Proteomes" id="UP000030106"/>
    </source>
</evidence>
<comment type="caution">
    <text evidence="2">The sequence shown here is derived from an EMBL/GenBank/DDBJ whole genome shotgun (WGS) entry which is preliminary data.</text>
</comment>
<evidence type="ECO:0000256" key="1">
    <source>
        <dbReference type="SAM" id="MobiDB-lite"/>
    </source>
</evidence>
<reference evidence="2 3" key="1">
    <citation type="submission" date="2012-10" db="EMBL/GenBank/DDBJ databases">
        <title>Genome sequencing and analysis of entomopathogenic fungi Beauveria bassiana D1-5.</title>
        <authorList>
            <person name="Li Q."/>
            <person name="Wang L."/>
            <person name="Zhang Z."/>
            <person name="Wang Q."/>
            <person name="Ren J."/>
            <person name="Wang M."/>
            <person name="Xu W."/>
            <person name="Wang J."/>
            <person name="Lu Y."/>
            <person name="Du Q."/>
            <person name="Sun Z."/>
        </authorList>
    </citation>
    <scope>NUCLEOTIDE SEQUENCE [LARGE SCALE GENOMIC DNA]</scope>
    <source>
        <strain evidence="2 3">D1-5</strain>
    </source>
</reference>
<sequence length="191" mass="20835">MPRRPRSRVNRDPIIGSANRQRGIIKKAHTFAEDYKVDIVVAIRRPDGRVKGYQSKPGLAQQLLRVAECHLIGPTEVKVHDNKNAARNTRSATDSSSPTDSSACSSSYDTTSLDDWRGVDPFTPSPLLPTATDQANIHAGTVHDQTYGVCLADILEVDSGSIEDQGLLMAEPTPVSVNKRTAILNLLESYL</sequence>
<name>A0A0A2V9X1_BEABA</name>
<dbReference type="EMBL" id="ANFO01001340">
    <property type="protein sequence ID" value="KGQ02890.1"/>
    <property type="molecule type" value="Genomic_DNA"/>
</dbReference>